<sequence>MSDDAEMFSKSDGVDRKVTFSLGMGQRHMSFGRGRPVPSSEYEYSVDRSVMNHPPVPAASSTPIGKARPELGQLVSTEVLSGVIANLVKQIGDAISSNLSGLHLQSHALSQVADSQPSEQNDQSVTNEVCCSVRYQSTTIF</sequence>
<protein>
    <submittedName>
        <fullName evidence="1">Uncharacterized protein</fullName>
    </submittedName>
</protein>
<dbReference type="EMBL" id="JAHUTI010003599">
    <property type="protein sequence ID" value="MED6233838.1"/>
    <property type="molecule type" value="Genomic_DNA"/>
</dbReference>
<accession>A0ABU7A7A1</accession>
<evidence type="ECO:0000313" key="2">
    <source>
        <dbReference type="Proteomes" id="UP001345963"/>
    </source>
</evidence>
<evidence type="ECO:0000313" key="1">
    <source>
        <dbReference type="EMBL" id="MED6233838.1"/>
    </source>
</evidence>
<keyword evidence="2" id="KW-1185">Reference proteome</keyword>
<proteinExistence type="predicted"/>
<comment type="caution">
    <text evidence="1">The sequence shown here is derived from an EMBL/GenBank/DDBJ whole genome shotgun (WGS) entry which is preliminary data.</text>
</comment>
<dbReference type="Proteomes" id="UP001345963">
    <property type="component" value="Unassembled WGS sequence"/>
</dbReference>
<reference evidence="1 2" key="1">
    <citation type="submission" date="2021-07" db="EMBL/GenBank/DDBJ databases">
        <authorList>
            <person name="Palmer J.M."/>
        </authorList>
    </citation>
    <scope>NUCLEOTIDE SEQUENCE [LARGE SCALE GENOMIC DNA]</scope>
    <source>
        <strain evidence="1 2">AT_MEX2019</strain>
        <tissue evidence="1">Muscle</tissue>
    </source>
</reference>
<name>A0ABU7A7A1_9TELE</name>
<gene>
    <name evidence="1" type="ORF">ATANTOWER_017405</name>
</gene>
<organism evidence="1 2">
    <name type="scientific">Ataeniobius toweri</name>
    <dbReference type="NCBI Taxonomy" id="208326"/>
    <lineage>
        <taxon>Eukaryota</taxon>
        <taxon>Metazoa</taxon>
        <taxon>Chordata</taxon>
        <taxon>Craniata</taxon>
        <taxon>Vertebrata</taxon>
        <taxon>Euteleostomi</taxon>
        <taxon>Actinopterygii</taxon>
        <taxon>Neopterygii</taxon>
        <taxon>Teleostei</taxon>
        <taxon>Neoteleostei</taxon>
        <taxon>Acanthomorphata</taxon>
        <taxon>Ovalentaria</taxon>
        <taxon>Atherinomorphae</taxon>
        <taxon>Cyprinodontiformes</taxon>
        <taxon>Goodeidae</taxon>
        <taxon>Ataeniobius</taxon>
    </lineage>
</organism>